<sequence length="262" mass="31239">MSQPNTQNLEYKEISFEKIYFEVNETNLIIANDIPPKIMVNIYTGKYFLPEYCMETEYMYLCNPNYLYNSKCIRELLNEENWISVCEYYLSENPPNSFKALTENQFLAFTNIQTELNCHCRVETWPDNSHKTLLDNQTFNLDKTNLIEISPWCSCNFNDIEIHRRLKLSSKEYIIWQPNEIISNLSLDLMTVNTRIDMSILEILETLQNSYYNLEKSNVSYRNWNQDSKLYHKIHWSIQGGLTCFIMIILISIILLLCRKRH</sequence>
<keyword evidence="3" id="KW-1185">Reference proteome</keyword>
<accession>A0AAV2RN88</accession>
<feature type="transmembrane region" description="Helical" evidence="1">
    <location>
        <begin position="236"/>
        <end position="258"/>
    </location>
</feature>
<comment type="caution">
    <text evidence="2">The sequence shown here is derived from an EMBL/GenBank/DDBJ whole genome shotgun (WGS) entry which is preliminary data.</text>
</comment>
<protein>
    <recommendedName>
        <fullName evidence="4">Envelope protein</fullName>
    </recommendedName>
</protein>
<evidence type="ECO:0000256" key="1">
    <source>
        <dbReference type="SAM" id="Phobius"/>
    </source>
</evidence>
<dbReference type="AlphaFoldDB" id="A0AAV2RN88"/>
<evidence type="ECO:0000313" key="2">
    <source>
        <dbReference type="EMBL" id="CAL4129137.1"/>
    </source>
</evidence>
<name>A0AAV2RN88_MEGNR</name>
<keyword evidence="1" id="KW-0472">Membrane</keyword>
<organism evidence="2 3">
    <name type="scientific">Meganyctiphanes norvegica</name>
    <name type="common">Northern krill</name>
    <name type="synonym">Thysanopoda norvegica</name>
    <dbReference type="NCBI Taxonomy" id="48144"/>
    <lineage>
        <taxon>Eukaryota</taxon>
        <taxon>Metazoa</taxon>
        <taxon>Ecdysozoa</taxon>
        <taxon>Arthropoda</taxon>
        <taxon>Crustacea</taxon>
        <taxon>Multicrustacea</taxon>
        <taxon>Malacostraca</taxon>
        <taxon>Eumalacostraca</taxon>
        <taxon>Eucarida</taxon>
        <taxon>Euphausiacea</taxon>
        <taxon>Euphausiidae</taxon>
        <taxon>Meganyctiphanes</taxon>
    </lineage>
</organism>
<gene>
    <name evidence="2" type="ORF">MNOR_LOCUS26250</name>
</gene>
<evidence type="ECO:0008006" key="4">
    <source>
        <dbReference type="Google" id="ProtNLM"/>
    </source>
</evidence>
<reference evidence="2 3" key="1">
    <citation type="submission" date="2024-05" db="EMBL/GenBank/DDBJ databases">
        <authorList>
            <person name="Wallberg A."/>
        </authorList>
    </citation>
    <scope>NUCLEOTIDE SEQUENCE [LARGE SCALE GENOMIC DNA]</scope>
</reference>
<keyword evidence="1" id="KW-1133">Transmembrane helix</keyword>
<evidence type="ECO:0000313" key="3">
    <source>
        <dbReference type="Proteomes" id="UP001497623"/>
    </source>
</evidence>
<dbReference type="EMBL" id="CAXKWB010025962">
    <property type="protein sequence ID" value="CAL4129137.1"/>
    <property type="molecule type" value="Genomic_DNA"/>
</dbReference>
<proteinExistence type="predicted"/>
<keyword evidence="1" id="KW-0812">Transmembrane</keyword>
<dbReference type="Proteomes" id="UP001497623">
    <property type="component" value="Unassembled WGS sequence"/>
</dbReference>